<feature type="region of interest" description="Disordered" evidence="1">
    <location>
        <begin position="1"/>
        <end position="53"/>
    </location>
</feature>
<keyword evidence="3" id="KW-1185">Reference proteome</keyword>
<dbReference type="Proteomes" id="UP000799118">
    <property type="component" value="Unassembled WGS sequence"/>
</dbReference>
<name>A0A6A4H232_9AGAR</name>
<organism evidence="2 3">
    <name type="scientific">Gymnopus androsaceus JB14</name>
    <dbReference type="NCBI Taxonomy" id="1447944"/>
    <lineage>
        <taxon>Eukaryota</taxon>
        <taxon>Fungi</taxon>
        <taxon>Dikarya</taxon>
        <taxon>Basidiomycota</taxon>
        <taxon>Agaricomycotina</taxon>
        <taxon>Agaricomycetes</taxon>
        <taxon>Agaricomycetidae</taxon>
        <taxon>Agaricales</taxon>
        <taxon>Marasmiineae</taxon>
        <taxon>Omphalotaceae</taxon>
        <taxon>Gymnopus</taxon>
    </lineage>
</organism>
<dbReference type="EMBL" id="ML769624">
    <property type="protein sequence ID" value="KAE9391434.1"/>
    <property type="molecule type" value="Genomic_DNA"/>
</dbReference>
<sequence>MTKLVAVPTSQPSQNAHALPKKKVPAPVVTNSNNDNNDDEEGEEGDSKNKGGHLSRSAIAQAQGIHQKYHDNLQVLADREGKTFAAILLAVGDTVLDTRALNPWNAFQAHAMHPDGLGMMKGQDKVDDVEEEFSEILEWYSTTIASQTAQKCLEGVSEKQLVKIAGPFNNCGRQVWSCVFGWIVDGVSAQAVAFGSDPYYLGMKEDKPLQMKD</sequence>
<accession>A0A6A4H232</accession>
<reference evidence="2" key="1">
    <citation type="journal article" date="2019" name="Environ. Microbiol.">
        <title>Fungal ecological strategies reflected in gene transcription - a case study of two litter decomposers.</title>
        <authorList>
            <person name="Barbi F."/>
            <person name="Kohler A."/>
            <person name="Barry K."/>
            <person name="Baskaran P."/>
            <person name="Daum C."/>
            <person name="Fauchery L."/>
            <person name="Ihrmark K."/>
            <person name="Kuo A."/>
            <person name="LaButti K."/>
            <person name="Lipzen A."/>
            <person name="Morin E."/>
            <person name="Grigoriev I.V."/>
            <person name="Henrissat B."/>
            <person name="Lindahl B."/>
            <person name="Martin F."/>
        </authorList>
    </citation>
    <scope>NUCLEOTIDE SEQUENCE</scope>
    <source>
        <strain evidence="2">JB14</strain>
    </source>
</reference>
<proteinExistence type="predicted"/>
<dbReference type="AlphaFoldDB" id="A0A6A4H232"/>
<evidence type="ECO:0000313" key="2">
    <source>
        <dbReference type="EMBL" id="KAE9391434.1"/>
    </source>
</evidence>
<protein>
    <submittedName>
        <fullName evidence="2">Uncharacterized protein</fullName>
    </submittedName>
</protein>
<evidence type="ECO:0000256" key="1">
    <source>
        <dbReference type="SAM" id="MobiDB-lite"/>
    </source>
</evidence>
<gene>
    <name evidence="2" type="ORF">BT96DRAFT_1001334</name>
</gene>
<dbReference type="OrthoDB" id="3069467at2759"/>
<evidence type="ECO:0000313" key="3">
    <source>
        <dbReference type="Proteomes" id="UP000799118"/>
    </source>
</evidence>